<evidence type="ECO:0000256" key="18">
    <source>
        <dbReference type="PROSITE-ProRule" id="PRU00110"/>
    </source>
</evidence>
<dbReference type="SUPFAM" id="SSF52172">
    <property type="entry name" value="CheY-like"/>
    <property type="match status" value="2"/>
</dbReference>
<dbReference type="CDD" id="cd00082">
    <property type="entry name" value="HisKA"/>
    <property type="match status" value="1"/>
</dbReference>
<evidence type="ECO:0000259" key="24">
    <source>
        <dbReference type="PROSITE" id="PS50894"/>
    </source>
</evidence>
<evidence type="ECO:0000259" key="22">
    <source>
        <dbReference type="PROSITE" id="PS50112"/>
    </source>
</evidence>
<evidence type="ECO:0000256" key="1">
    <source>
        <dbReference type="ARBA" id="ARBA00000085"/>
    </source>
</evidence>
<keyword evidence="14" id="KW-0472">Membrane</keyword>
<dbReference type="CDD" id="cd00088">
    <property type="entry name" value="HPT"/>
    <property type="match status" value="1"/>
</dbReference>
<evidence type="ECO:0000259" key="21">
    <source>
        <dbReference type="PROSITE" id="PS50110"/>
    </source>
</evidence>
<dbReference type="Pfam" id="PF01627">
    <property type="entry name" value="Hpt"/>
    <property type="match status" value="1"/>
</dbReference>
<dbReference type="GO" id="GO:0005886">
    <property type="term" value="C:plasma membrane"/>
    <property type="evidence" value="ECO:0007669"/>
    <property type="project" value="UniProtKB-SubCell"/>
</dbReference>
<organism evidence="25 26">
    <name type="scientific">Oxynema aestuarii AP17</name>
    <dbReference type="NCBI Taxonomy" id="2064643"/>
    <lineage>
        <taxon>Bacteria</taxon>
        <taxon>Bacillati</taxon>
        <taxon>Cyanobacteriota</taxon>
        <taxon>Cyanophyceae</taxon>
        <taxon>Oscillatoriophycideae</taxon>
        <taxon>Oscillatoriales</taxon>
        <taxon>Oscillatoriaceae</taxon>
        <taxon>Oxynema</taxon>
        <taxon>Oxynema aestuarii</taxon>
    </lineage>
</organism>
<dbReference type="SMART" id="SM00448">
    <property type="entry name" value="REC"/>
    <property type="match status" value="2"/>
</dbReference>
<dbReference type="PROSITE" id="PS50109">
    <property type="entry name" value="HIS_KIN"/>
    <property type="match status" value="1"/>
</dbReference>
<dbReference type="SMART" id="SM00388">
    <property type="entry name" value="HisKA"/>
    <property type="match status" value="1"/>
</dbReference>
<keyword evidence="10" id="KW-0418">Kinase</keyword>
<dbReference type="SUPFAM" id="SSF47226">
    <property type="entry name" value="Histidine-containing phosphotransfer domain, HPT domain"/>
    <property type="match status" value="1"/>
</dbReference>
<evidence type="ECO:0000259" key="20">
    <source>
        <dbReference type="PROSITE" id="PS50109"/>
    </source>
</evidence>
<accession>A0A6H1TY62</accession>
<dbReference type="GO" id="GO:0000155">
    <property type="term" value="F:phosphorelay sensor kinase activity"/>
    <property type="evidence" value="ECO:0007669"/>
    <property type="project" value="InterPro"/>
</dbReference>
<evidence type="ECO:0000256" key="16">
    <source>
        <dbReference type="ARBA" id="ARBA00068150"/>
    </source>
</evidence>
<keyword evidence="7" id="KW-0808">Transferase</keyword>
<dbReference type="Pfam" id="PF13426">
    <property type="entry name" value="PAS_9"/>
    <property type="match status" value="1"/>
</dbReference>
<dbReference type="SUPFAM" id="SSF55874">
    <property type="entry name" value="ATPase domain of HSP90 chaperone/DNA topoisomerase II/histidine kinase"/>
    <property type="match status" value="1"/>
</dbReference>
<dbReference type="FunFam" id="3.30.565.10:FF:000010">
    <property type="entry name" value="Sensor histidine kinase RcsC"/>
    <property type="match status" value="1"/>
</dbReference>
<keyword evidence="5" id="KW-1003">Cell membrane</keyword>
<dbReference type="PROSITE" id="PS50113">
    <property type="entry name" value="PAC"/>
    <property type="match status" value="1"/>
</dbReference>
<feature type="modified residue" description="Phosphohistidine" evidence="18">
    <location>
        <position position="892"/>
    </location>
</feature>
<dbReference type="EMBL" id="CP051167">
    <property type="protein sequence ID" value="QIZ71156.1"/>
    <property type="molecule type" value="Genomic_DNA"/>
</dbReference>
<evidence type="ECO:0000256" key="13">
    <source>
        <dbReference type="ARBA" id="ARBA00023012"/>
    </source>
</evidence>
<dbReference type="PANTHER" id="PTHR45339">
    <property type="entry name" value="HYBRID SIGNAL TRANSDUCTION HISTIDINE KINASE J"/>
    <property type="match status" value="1"/>
</dbReference>
<evidence type="ECO:0000256" key="10">
    <source>
        <dbReference type="ARBA" id="ARBA00022777"/>
    </source>
</evidence>
<dbReference type="InterPro" id="IPR003594">
    <property type="entry name" value="HATPase_dom"/>
</dbReference>
<dbReference type="InterPro" id="IPR036890">
    <property type="entry name" value="HATPase_C_sf"/>
</dbReference>
<evidence type="ECO:0000256" key="15">
    <source>
        <dbReference type="ARBA" id="ARBA00064003"/>
    </source>
</evidence>
<protein>
    <recommendedName>
        <fullName evidence="17">Circadian input-output histidine kinase CikA</fullName>
        <ecNumber evidence="4">2.7.13.3</ecNumber>
    </recommendedName>
    <alternativeName>
        <fullName evidence="16">Sensory/regulatory protein RpfC</fullName>
    </alternativeName>
</protein>
<dbReference type="InterPro" id="IPR036097">
    <property type="entry name" value="HisK_dim/P_sf"/>
</dbReference>
<dbReference type="NCBIfam" id="TIGR00229">
    <property type="entry name" value="sensory_box"/>
    <property type="match status" value="1"/>
</dbReference>
<dbReference type="CDD" id="cd00130">
    <property type="entry name" value="PAS"/>
    <property type="match status" value="1"/>
</dbReference>
<keyword evidence="6 19" id="KW-0597">Phosphoprotein</keyword>
<dbReference type="Gene3D" id="3.40.50.2300">
    <property type="match status" value="2"/>
</dbReference>
<dbReference type="InterPro" id="IPR005467">
    <property type="entry name" value="His_kinase_dom"/>
</dbReference>
<gene>
    <name evidence="25" type="ORF">HCG48_11690</name>
</gene>
<dbReference type="InterPro" id="IPR000014">
    <property type="entry name" value="PAS"/>
</dbReference>
<comment type="similarity">
    <text evidence="3">In the N-terminal section; belongs to the phytochrome family.</text>
</comment>
<dbReference type="InterPro" id="IPR035965">
    <property type="entry name" value="PAS-like_dom_sf"/>
</dbReference>
<evidence type="ECO:0000259" key="23">
    <source>
        <dbReference type="PROSITE" id="PS50113"/>
    </source>
</evidence>
<dbReference type="AlphaFoldDB" id="A0A6H1TY62"/>
<evidence type="ECO:0000256" key="4">
    <source>
        <dbReference type="ARBA" id="ARBA00012438"/>
    </source>
</evidence>
<dbReference type="Proteomes" id="UP000500857">
    <property type="component" value="Chromosome"/>
</dbReference>
<feature type="domain" description="Response regulatory" evidence="21">
    <location>
        <begin position="693"/>
        <end position="817"/>
    </location>
</feature>
<dbReference type="PANTHER" id="PTHR45339:SF1">
    <property type="entry name" value="HYBRID SIGNAL TRANSDUCTION HISTIDINE KINASE J"/>
    <property type="match status" value="1"/>
</dbReference>
<dbReference type="CDD" id="cd16922">
    <property type="entry name" value="HATPase_EvgS-ArcB-TorS-like"/>
    <property type="match status" value="1"/>
</dbReference>
<feature type="domain" description="Histidine kinase" evidence="20">
    <location>
        <begin position="300"/>
        <end position="526"/>
    </location>
</feature>
<evidence type="ECO:0000256" key="19">
    <source>
        <dbReference type="PROSITE-ProRule" id="PRU00169"/>
    </source>
</evidence>
<dbReference type="Gene3D" id="1.10.287.130">
    <property type="match status" value="1"/>
</dbReference>
<dbReference type="PROSITE" id="PS50894">
    <property type="entry name" value="HPT"/>
    <property type="match status" value="1"/>
</dbReference>
<dbReference type="SMART" id="SM00387">
    <property type="entry name" value="HATPase_c"/>
    <property type="match status" value="1"/>
</dbReference>
<evidence type="ECO:0000256" key="11">
    <source>
        <dbReference type="ARBA" id="ARBA00022840"/>
    </source>
</evidence>
<dbReference type="FunFam" id="1.10.287.130:FF:000002">
    <property type="entry name" value="Two-component osmosensing histidine kinase"/>
    <property type="match status" value="1"/>
</dbReference>
<dbReference type="InterPro" id="IPR001789">
    <property type="entry name" value="Sig_transdc_resp-reg_receiver"/>
</dbReference>
<dbReference type="CDD" id="cd17546">
    <property type="entry name" value="REC_hyHK_CKI1_RcsC-like"/>
    <property type="match status" value="1"/>
</dbReference>
<comment type="subunit">
    <text evidence="15">At low DSF concentrations, interacts with RpfF.</text>
</comment>
<dbReference type="InterPro" id="IPR004358">
    <property type="entry name" value="Sig_transdc_His_kin-like_C"/>
</dbReference>
<dbReference type="EC" id="2.7.13.3" evidence="4"/>
<evidence type="ECO:0000256" key="8">
    <source>
        <dbReference type="ARBA" id="ARBA00022692"/>
    </source>
</evidence>
<dbReference type="Gene3D" id="3.30.565.10">
    <property type="entry name" value="Histidine kinase-like ATPase, C-terminal domain"/>
    <property type="match status" value="1"/>
</dbReference>
<dbReference type="InterPro" id="IPR011006">
    <property type="entry name" value="CheY-like_superfamily"/>
</dbReference>
<evidence type="ECO:0000256" key="5">
    <source>
        <dbReference type="ARBA" id="ARBA00022475"/>
    </source>
</evidence>
<evidence type="ECO:0000313" key="25">
    <source>
        <dbReference type="EMBL" id="QIZ71156.1"/>
    </source>
</evidence>
<sequence length="950" mass="106288">MNPLLRKLLDPRPLEYAILDRDWIVRETSANIGRFADVPELALCDRDIRLAFPEFIGVESILNDILNGQQSYFELKGIARFENNNQPFYFDLSVTQEPGDNPQDIRLLVVFEDATERMILKQELMQRVNEANLLVSTLAAAKAYTDRIITAMADALLVTKQNGRIEIVNDAALDLFGYTRDELIDRGISTIFETANLLPEWREVVGTTDAHGESPLEKDLETNLETQLETNLEIPCRTKSGKSLVVAFSRSVIPTELPGLRKILYIGRDITERKRAAEQLEFARRQAELASQTKSNFLANMSHEIRTPMNAILGMTGLLLQTSLNPEQQDFIETIRLSSNALLNLINEILDLSKLEAGEMQLETQEFDLTDCVEEVVELLAPQAHGKGLEITTSIAPDLPDMLRGDAYRLRQVLTNLIGNAIKFTAEGEVFIKVERSPVSLPKAPPQAVQICFSTIDTGIGIAPEDRAHLFEPFSQVDASTTRVYGGTGLGLAICKQIVGLMGGTIGVDSEVGRGSKFWFAIPFARANTHPHTHADRGIHELAGRALLTVGNRATTQEAIAHWGACWRMRVEAMDLGSFERFLEKRGKRRGTYDLVALDLHLDGNDAIALGERLKTSPAFADTPLVLLVRSNERDRARACLDSGFSSYLVKPIRRSRLLASLKQCFGIEEAPEAPLAAHDGSVQRVGERFPLKILVAEDNPVNQKVALKQLEIEGFKADVVANGEQVLQRLSRDRYDVILMDCQMPVLDGYETTREIRRLYGDRRARDRVTPVPIVIAMTAHAMKEDRDKCLAAGMDDYISKPVHPEQLQGILSKWGAQLHSGEIVSEPEPRSRPGQPPDLFDLGRLERISEGDSGFIRELLAIFLEDLHAHIASLQGADLQDLYFIEREAHYIKGSSSNVGAVKLYDLAKELEYEAHQGRQERINWLLDNLYGVYREVVVFVEELLQEK</sequence>
<dbReference type="PRINTS" id="PR00344">
    <property type="entry name" value="BCTRLSENSOR"/>
</dbReference>
<keyword evidence="13" id="KW-0902">Two-component regulatory system</keyword>
<dbReference type="Pfam" id="PF00512">
    <property type="entry name" value="HisKA"/>
    <property type="match status" value="1"/>
</dbReference>
<dbReference type="InterPro" id="IPR000700">
    <property type="entry name" value="PAS-assoc_C"/>
</dbReference>
<evidence type="ECO:0000256" key="3">
    <source>
        <dbReference type="ARBA" id="ARBA00006402"/>
    </source>
</evidence>
<dbReference type="InterPro" id="IPR003661">
    <property type="entry name" value="HisK_dim/P_dom"/>
</dbReference>
<feature type="domain" description="PAS" evidence="22">
    <location>
        <begin position="141"/>
        <end position="193"/>
    </location>
</feature>
<comment type="catalytic activity">
    <reaction evidence="1">
        <text>ATP + protein L-histidine = ADP + protein N-phospho-L-histidine.</text>
        <dbReference type="EC" id="2.7.13.3"/>
    </reaction>
</comment>
<feature type="modified residue" description="4-aspartylphosphate" evidence="19">
    <location>
        <position position="599"/>
    </location>
</feature>
<keyword evidence="9" id="KW-0547">Nucleotide-binding</keyword>
<feature type="domain" description="PAC" evidence="23">
    <location>
        <begin position="230"/>
        <end position="282"/>
    </location>
</feature>
<evidence type="ECO:0000313" key="26">
    <source>
        <dbReference type="Proteomes" id="UP000500857"/>
    </source>
</evidence>
<dbReference type="InterPro" id="IPR008207">
    <property type="entry name" value="Sig_transdc_His_kin_Hpt_dom"/>
</dbReference>
<evidence type="ECO:0000256" key="12">
    <source>
        <dbReference type="ARBA" id="ARBA00022989"/>
    </source>
</evidence>
<reference evidence="25 26" key="1">
    <citation type="submission" date="2020-04" db="EMBL/GenBank/DDBJ databases">
        <authorList>
            <person name="Basu S."/>
            <person name="Maruthanayagam V."/>
            <person name="Chakraborty S."/>
            <person name="Pramanik A."/>
            <person name="Mukherjee J."/>
            <person name="Brink B."/>
        </authorList>
    </citation>
    <scope>NUCLEOTIDE SEQUENCE [LARGE SCALE GENOMIC DNA]</scope>
    <source>
        <strain evidence="25 26">AP17</strain>
    </source>
</reference>
<dbReference type="RefSeq" id="WP_168569311.1">
    <property type="nucleotide sequence ID" value="NZ_CP051167.1"/>
</dbReference>
<keyword evidence="12" id="KW-1133">Transmembrane helix</keyword>
<evidence type="ECO:0000256" key="14">
    <source>
        <dbReference type="ARBA" id="ARBA00023136"/>
    </source>
</evidence>
<feature type="domain" description="Response regulatory" evidence="21">
    <location>
        <begin position="545"/>
        <end position="666"/>
    </location>
</feature>
<comment type="subcellular location">
    <subcellularLocation>
        <location evidence="2">Cell membrane</location>
        <topology evidence="2">Multi-pass membrane protein</topology>
    </subcellularLocation>
</comment>
<dbReference type="SMART" id="SM00073">
    <property type="entry name" value="HPT"/>
    <property type="match status" value="1"/>
</dbReference>
<keyword evidence="11" id="KW-0067">ATP-binding</keyword>
<dbReference type="SUPFAM" id="SSF47384">
    <property type="entry name" value="Homodimeric domain of signal transducing histidine kinase"/>
    <property type="match status" value="1"/>
</dbReference>
<dbReference type="Gene3D" id="1.20.120.160">
    <property type="entry name" value="HPT domain"/>
    <property type="match status" value="1"/>
</dbReference>
<keyword evidence="8" id="KW-0812">Transmembrane</keyword>
<evidence type="ECO:0000256" key="6">
    <source>
        <dbReference type="ARBA" id="ARBA00022553"/>
    </source>
</evidence>
<evidence type="ECO:0000256" key="7">
    <source>
        <dbReference type="ARBA" id="ARBA00022679"/>
    </source>
</evidence>
<evidence type="ECO:0000256" key="2">
    <source>
        <dbReference type="ARBA" id="ARBA00004651"/>
    </source>
</evidence>
<dbReference type="Gene3D" id="3.30.450.20">
    <property type="entry name" value="PAS domain"/>
    <property type="match status" value="1"/>
</dbReference>
<feature type="domain" description="HPt" evidence="24">
    <location>
        <begin position="854"/>
        <end position="950"/>
    </location>
</feature>
<dbReference type="PROSITE" id="PS50110">
    <property type="entry name" value="RESPONSE_REGULATORY"/>
    <property type="match status" value="2"/>
</dbReference>
<evidence type="ECO:0000256" key="9">
    <source>
        <dbReference type="ARBA" id="ARBA00022741"/>
    </source>
</evidence>
<dbReference type="SMART" id="SM00091">
    <property type="entry name" value="PAS"/>
    <property type="match status" value="1"/>
</dbReference>
<dbReference type="KEGG" id="oxy:HCG48_11690"/>
<keyword evidence="26" id="KW-1185">Reference proteome</keyword>
<evidence type="ECO:0000256" key="17">
    <source>
        <dbReference type="ARBA" id="ARBA00074306"/>
    </source>
</evidence>
<dbReference type="Pfam" id="PF02518">
    <property type="entry name" value="HATPase_c"/>
    <property type="match status" value="1"/>
</dbReference>
<name>A0A6H1TY62_9CYAN</name>
<dbReference type="InterPro" id="IPR036641">
    <property type="entry name" value="HPT_dom_sf"/>
</dbReference>
<feature type="modified residue" description="4-aspartylphosphate" evidence="19">
    <location>
        <position position="742"/>
    </location>
</feature>
<proteinExistence type="inferred from homology"/>
<dbReference type="Pfam" id="PF00072">
    <property type="entry name" value="Response_reg"/>
    <property type="match status" value="2"/>
</dbReference>
<dbReference type="SUPFAM" id="SSF55785">
    <property type="entry name" value="PYP-like sensor domain (PAS domain)"/>
    <property type="match status" value="1"/>
</dbReference>
<dbReference type="PROSITE" id="PS50112">
    <property type="entry name" value="PAS"/>
    <property type="match status" value="1"/>
</dbReference>
<dbReference type="GO" id="GO:0005524">
    <property type="term" value="F:ATP binding"/>
    <property type="evidence" value="ECO:0007669"/>
    <property type="project" value="UniProtKB-KW"/>
</dbReference>